<dbReference type="Proteomes" id="UP000622317">
    <property type="component" value="Unassembled WGS sequence"/>
</dbReference>
<protein>
    <submittedName>
        <fullName evidence="4">Hydroxyacid dehydrogenase</fullName>
    </submittedName>
</protein>
<keyword evidence="1" id="KW-0560">Oxidoreductase</keyword>
<comment type="caution">
    <text evidence="4">The sequence shown here is derived from an EMBL/GenBank/DDBJ whole genome shotgun (WGS) entry which is preliminary data.</text>
</comment>
<sequence>MTSTNLIVVTSVERDTFLVDGRLEELKGLVAPCRVVDVESYSQESWIELLRETNPKILVAGWKVKPLPVNTRSAIAPALEYICYLPGSIRHFVPRELIEEGVQVTNWSSSISRIVAECALLLSLSCMRRAAYWAHQMHDRGGWKDATTQTQSLFDRRVGIHGFGAIAKELLRLLRPFTNEISTYTEGVPEAVFEEHGIRKVDSLERLFAENDLIIELEALTPERHKIVGEKLLRSIPEGGAFVNVARGALVDEDALVRVAEEGRIQVGLDVYSVEPLPPDHPFRGCRNINMLPHLGGPTTDRRRDAADRALENLRRFQRDEPLRDAITLEVYDRST</sequence>
<dbReference type="Gene3D" id="3.40.50.720">
    <property type="entry name" value="NAD(P)-binding Rossmann-like Domain"/>
    <property type="match status" value="2"/>
</dbReference>
<dbReference type="InterPro" id="IPR006140">
    <property type="entry name" value="D-isomer_DH_NAD-bd"/>
</dbReference>
<accession>A0A927FBM8</accession>
<dbReference type="InterPro" id="IPR036291">
    <property type="entry name" value="NAD(P)-bd_dom_sf"/>
</dbReference>
<proteinExistence type="predicted"/>
<dbReference type="Pfam" id="PF02826">
    <property type="entry name" value="2-Hacid_dh_C"/>
    <property type="match status" value="1"/>
</dbReference>
<reference evidence="4" key="1">
    <citation type="submission" date="2020-09" db="EMBL/GenBank/DDBJ databases">
        <title>Pelagicoccus enzymogenes sp. nov. with an EPS production, isolated from marine sediment.</title>
        <authorList>
            <person name="Feng X."/>
        </authorList>
    </citation>
    <scope>NUCLEOTIDE SEQUENCE</scope>
    <source>
        <strain evidence="4">NFK12</strain>
    </source>
</reference>
<dbReference type="InterPro" id="IPR050223">
    <property type="entry name" value="D-isomer_2-hydroxyacid_DH"/>
</dbReference>
<dbReference type="SUPFAM" id="SSF51735">
    <property type="entry name" value="NAD(P)-binding Rossmann-fold domains"/>
    <property type="match status" value="1"/>
</dbReference>
<dbReference type="GO" id="GO:0051287">
    <property type="term" value="F:NAD binding"/>
    <property type="evidence" value="ECO:0007669"/>
    <property type="project" value="InterPro"/>
</dbReference>
<keyword evidence="5" id="KW-1185">Reference proteome</keyword>
<feature type="domain" description="D-isomer specific 2-hydroxyacid dehydrogenase NAD-binding" evidence="3">
    <location>
        <begin position="122"/>
        <end position="296"/>
    </location>
</feature>
<dbReference type="GO" id="GO:0016618">
    <property type="term" value="F:hydroxypyruvate reductase [NAD(P)H] activity"/>
    <property type="evidence" value="ECO:0007669"/>
    <property type="project" value="TreeGrafter"/>
</dbReference>
<dbReference type="AlphaFoldDB" id="A0A927FBM8"/>
<dbReference type="GO" id="GO:0030267">
    <property type="term" value="F:glyoxylate reductase (NADPH) activity"/>
    <property type="evidence" value="ECO:0007669"/>
    <property type="project" value="TreeGrafter"/>
</dbReference>
<evidence type="ECO:0000256" key="1">
    <source>
        <dbReference type="ARBA" id="ARBA00023002"/>
    </source>
</evidence>
<name>A0A927FBM8_9BACT</name>
<dbReference type="GO" id="GO:0005829">
    <property type="term" value="C:cytosol"/>
    <property type="evidence" value="ECO:0007669"/>
    <property type="project" value="TreeGrafter"/>
</dbReference>
<gene>
    <name evidence="4" type="ORF">IEN85_21135</name>
</gene>
<dbReference type="RefSeq" id="WP_191619089.1">
    <property type="nucleotide sequence ID" value="NZ_JACYFG010000051.1"/>
</dbReference>
<dbReference type="CDD" id="cd12167">
    <property type="entry name" value="2-Hacid_dh_8"/>
    <property type="match status" value="1"/>
</dbReference>
<dbReference type="PANTHER" id="PTHR10996:SF178">
    <property type="entry name" value="2-HYDROXYACID DEHYDROGENASE YGL185C-RELATED"/>
    <property type="match status" value="1"/>
</dbReference>
<dbReference type="EMBL" id="JACYFG010000051">
    <property type="protein sequence ID" value="MBD5782017.1"/>
    <property type="molecule type" value="Genomic_DNA"/>
</dbReference>
<dbReference type="PANTHER" id="PTHR10996">
    <property type="entry name" value="2-HYDROXYACID DEHYDROGENASE-RELATED"/>
    <property type="match status" value="1"/>
</dbReference>
<evidence type="ECO:0000259" key="3">
    <source>
        <dbReference type="Pfam" id="PF02826"/>
    </source>
</evidence>
<evidence type="ECO:0000313" key="4">
    <source>
        <dbReference type="EMBL" id="MBD5782017.1"/>
    </source>
</evidence>
<keyword evidence="2" id="KW-0520">NAD</keyword>
<evidence type="ECO:0000256" key="2">
    <source>
        <dbReference type="ARBA" id="ARBA00023027"/>
    </source>
</evidence>
<evidence type="ECO:0000313" key="5">
    <source>
        <dbReference type="Proteomes" id="UP000622317"/>
    </source>
</evidence>
<organism evidence="4 5">
    <name type="scientific">Pelagicoccus enzymogenes</name>
    <dbReference type="NCBI Taxonomy" id="2773457"/>
    <lineage>
        <taxon>Bacteria</taxon>
        <taxon>Pseudomonadati</taxon>
        <taxon>Verrucomicrobiota</taxon>
        <taxon>Opitutia</taxon>
        <taxon>Puniceicoccales</taxon>
        <taxon>Pelagicoccaceae</taxon>
        <taxon>Pelagicoccus</taxon>
    </lineage>
</organism>